<evidence type="ECO:0000256" key="11">
    <source>
        <dbReference type="PIRSR" id="PIRSR001174-1"/>
    </source>
</evidence>
<dbReference type="PROSITE" id="PS51787">
    <property type="entry name" value="LON_N"/>
    <property type="match status" value="1"/>
</dbReference>
<feature type="domain" description="Lon N-terminal" evidence="16">
    <location>
        <begin position="8"/>
        <end position="205"/>
    </location>
</feature>
<dbReference type="GO" id="GO:0016887">
    <property type="term" value="F:ATP hydrolysis activity"/>
    <property type="evidence" value="ECO:0007669"/>
    <property type="project" value="UniProtKB-UniRule"/>
</dbReference>
<dbReference type="GO" id="GO:0034605">
    <property type="term" value="P:cellular response to heat"/>
    <property type="evidence" value="ECO:0007669"/>
    <property type="project" value="UniProtKB-UniRule"/>
</dbReference>
<name>A0A923RLU2_9FIRM</name>
<evidence type="ECO:0000256" key="1">
    <source>
        <dbReference type="ARBA" id="ARBA00004496"/>
    </source>
</evidence>
<dbReference type="GO" id="GO:0006515">
    <property type="term" value="P:protein quality control for misfolded or incompletely synthesized proteins"/>
    <property type="evidence" value="ECO:0007669"/>
    <property type="project" value="UniProtKB-UniRule"/>
</dbReference>
<dbReference type="Proteomes" id="UP000649345">
    <property type="component" value="Unassembled WGS sequence"/>
</dbReference>
<comment type="similarity">
    <text evidence="9 10 13 14">Belongs to the peptidase S16 family.</text>
</comment>
<feature type="binding site" evidence="9 12">
    <location>
        <begin position="356"/>
        <end position="363"/>
    </location>
    <ligand>
        <name>ATP</name>
        <dbReference type="ChEBI" id="CHEBI:30616"/>
    </ligand>
</feature>
<dbReference type="InterPro" id="IPR003111">
    <property type="entry name" value="Lon_prtase_N"/>
</dbReference>
<feature type="active site" evidence="9 11">
    <location>
        <position position="679"/>
    </location>
</feature>
<organism evidence="17 18">
    <name type="scientific">Anaerosacchariphilus hominis</name>
    <dbReference type="NCBI Taxonomy" id="2763017"/>
    <lineage>
        <taxon>Bacteria</taxon>
        <taxon>Bacillati</taxon>
        <taxon>Bacillota</taxon>
        <taxon>Clostridia</taxon>
        <taxon>Lachnospirales</taxon>
        <taxon>Lachnospiraceae</taxon>
        <taxon>Anaerosacchariphilus</taxon>
    </lineage>
</organism>
<evidence type="ECO:0000256" key="12">
    <source>
        <dbReference type="PIRSR" id="PIRSR001174-2"/>
    </source>
</evidence>
<dbReference type="PROSITE" id="PS51786">
    <property type="entry name" value="LON_PROTEOLYTIC"/>
    <property type="match status" value="1"/>
</dbReference>
<dbReference type="SUPFAM" id="SSF54211">
    <property type="entry name" value="Ribosomal protein S5 domain 2-like"/>
    <property type="match status" value="1"/>
</dbReference>
<feature type="domain" description="Lon proteolytic" evidence="15">
    <location>
        <begin position="592"/>
        <end position="773"/>
    </location>
</feature>
<evidence type="ECO:0000259" key="16">
    <source>
        <dbReference type="PROSITE" id="PS51787"/>
    </source>
</evidence>
<dbReference type="InterPro" id="IPR054594">
    <property type="entry name" value="Lon_lid"/>
</dbReference>
<dbReference type="InterPro" id="IPR003593">
    <property type="entry name" value="AAA+_ATPase"/>
</dbReference>
<dbReference type="InterPro" id="IPR008268">
    <property type="entry name" value="Peptidase_S16_AS"/>
</dbReference>
<dbReference type="PROSITE" id="PS01046">
    <property type="entry name" value="LON_SER"/>
    <property type="match status" value="1"/>
</dbReference>
<dbReference type="InterPro" id="IPR020568">
    <property type="entry name" value="Ribosomal_Su5_D2-typ_SF"/>
</dbReference>
<dbReference type="InterPro" id="IPR027065">
    <property type="entry name" value="Lon_Prtase"/>
</dbReference>
<dbReference type="GO" id="GO:0005524">
    <property type="term" value="F:ATP binding"/>
    <property type="evidence" value="ECO:0007669"/>
    <property type="project" value="UniProtKB-UniRule"/>
</dbReference>
<proteinExistence type="evidence at transcript level"/>
<keyword evidence="7 9" id="KW-0067">ATP-binding</keyword>
<dbReference type="InterPro" id="IPR027543">
    <property type="entry name" value="Lon_bac"/>
</dbReference>
<dbReference type="InterPro" id="IPR014721">
    <property type="entry name" value="Ribsml_uS5_D2-typ_fold_subgr"/>
</dbReference>
<feature type="active site" evidence="9 11">
    <location>
        <position position="722"/>
    </location>
</feature>
<comment type="subcellular location">
    <subcellularLocation>
        <location evidence="1 9 10">Cytoplasm</location>
    </subcellularLocation>
</comment>
<dbReference type="CDD" id="cd19500">
    <property type="entry name" value="RecA-like_Lon"/>
    <property type="match status" value="1"/>
</dbReference>
<dbReference type="SUPFAM" id="SSF88697">
    <property type="entry name" value="PUA domain-like"/>
    <property type="match status" value="1"/>
</dbReference>
<evidence type="ECO:0000256" key="8">
    <source>
        <dbReference type="ARBA" id="ARBA00023016"/>
    </source>
</evidence>
<dbReference type="PANTHER" id="PTHR10046">
    <property type="entry name" value="ATP DEPENDENT LON PROTEASE FAMILY MEMBER"/>
    <property type="match status" value="1"/>
</dbReference>
<sequence length="775" mass="87616">MTDLIETLPVIALRGMTILPDMVIHFDVSRERSIKAIEEAMLKDQRTFLVTQRDPQVENPGSEDLYRIGTIACVKQVIKMPHSVIRVLAEGLERAELSQFHQEDPYLEAEVLRFEKDTELQNLPESCREAMARNLGETFQMYCAENPKGGKELARQVSQEPNLEKLMSQIMINLPLFYEDKQKLLEADSLSDRYELLCLLMNKEIEVMRFKRELQEKVKNRVDKNQREYLLREELKVIREELGEDNLLSDADHFREEVAKLKASKEVREKLNKEISRFQNMGMNSSESAVLRGYIETMLELPWDKASRDSSDLKRAEEILNEDHYGMEKVKERVLEYLAVRILTKKGSSPILCLVGPPGTGKTSIARSIARALNKKYVRISLGGVRDEAEIRGHRRTYVGAMPGRIAAGMKQAGVKNPLMLLDEIDKVSSDYKGDTSSALLEVLDSEQNSRFQDHYVELPMDLSEVLFIATANDVQTIPRPLLDRMELIEVSSYTENEKVHIAREHLIGKQMEKNGLKEGQLTISPKALEHLIHSYTREAGVRQLERKLGEVCRKAAREILEQSRESVRLTENNLEKYLGKPRYSYDMANETDEVGIVRGLAWTSVGGDTLQIEVNIMPGKGEISLTGQLGDVMKESARTGLSYIRSVSGSYGIDKEFFREHDIHIHIPEGAVPKDGPSAGITMATAMLSAMTDIPVYAHVAMTGEITLRGRVLPIGGLKEKLLAAKNAGIKTVIVPEKNRRDVAEISAEIKKGLQIVYAEQMEDVLKIAFHEKA</sequence>
<comment type="function">
    <text evidence="9">ATP-dependent serine protease that mediates the selective degradation of mutant and abnormal proteins as well as certain short-lived regulatory proteins. Required for cellular homeostasis and for survival from DNA damage and developmental changes induced by stress. Degrades polypeptides processively to yield small peptide fragments that are 5 to 10 amino acids long. Binds to DNA in a double-stranded, site-specific manner.</text>
</comment>
<dbReference type="Gene3D" id="2.30.130.40">
    <property type="entry name" value="LON domain-like"/>
    <property type="match status" value="1"/>
</dbReference>
<dbReference type="RefSeq" id="WP_186873369.1">
    <property type="nucleotide sequence ID" value="NZ_JACOOR010000002.1"/>
</dbReference>
<evidence type="ECO:0000256" key="4">
    <source>
        <dbReference type="ARBA" id="ARBA00022741"/>
    </source>
</evidence>
<keyword evidence="6 9" id="KW-0720">Serine protease</keyword>
<comment type="catalytic activity">
    <reaction evidence="9 10 13">
        <text>Hydrolysis of proteins in presence of ATP.</text>
        <dbReference type="EC" id="3.4.21.53"/>
    </reaction>
</comment>
<reference evidence="17" key="1">
    <citation type="submission" date="2020-08" db="EMBL/GenBank/DDBJ databases">
        <title>Genome public.</title>
        <authorList>
            <person name="Liu C."/>
            <person name="Sun Q."/>
        </authorList>
    </citation>
    <scope>NUCLEOTIDE SEQUENCE</scope>
    <source>
        <strain evidence="17">NSJ-68</strain>
    </source>
</reference>
<keyword evidence="3 9" id="KW-0645">Protease</keyword>
<dbReference type="InterPro" id="IPR003959">
    <property type="entry name" value="ATPase_AAA_core"/>
</dbReference>
<dbReference type="HAMAP" id="MF_01973">
    <property type="entry name" value="lon_bact"/>
    <property type="match status" value="1"/>
</dbReference>
<evidence type="ECO:0000256" key="3">
    <source>
        <dbReference type="ARBA" id="ARBA00022670"/>
    </source>
</evidence>
<dbReference type="InterPro" id="IPR004815">
    <property type="entry name" value="Lon_bac/euk-typ"/>
</dbReference>
<comment type="caution">
    <text evidence="17">The sequence shown here is derived from an EMBL/GenBank/DDBJ whole genome shotgun (WGS) entry which is preliminary data.</text>
</comment>
<dbReference type="Gene3D" id="1.20.58.1480">
    <property type="match status" value="1"/>
</dbReference>
<evidence type="ECO:0000256" key="5">
    <source>
        <dbReference type="ARBA" id="ARBA00022801"/>
    </source>
</evidence>
<keyword evidence="2 9" id="KW-0963">Cytoplasm</keyword>
<dbReference type="GO" id="GO:0005737">
    <property type="term" value="C:cytoplasm"/>
    <property type="evidence" value="ECO:0007669"/>
    <property type="project" value="UniProtKB-SubCell"/>
</dbReference>
<gene>
    <name evidence="9 17" type="primary">lon</name>
    <name evidence="17" type="ORF">H8S44_02740</name>
</gene>
<evidence type="ECO:0000313" key="17">
    <source>
        <dbReference type="EMBL" id="MBC5658691.1"/>
    </source>
</evidence>
<dbReference type="EC" id="3.4.21.53" evidence="9 10"/>
<dbReference type="PIRSF" id="PIRSF001174">
    <property type="entry name" value="Lon_proteas"/>
    <property type="match status" value="1"/>
</dbReference>
<dbReference type="InterPro" id="IPR015947">
    <property type="entry name" value="PUA-like_sf"/>
</dbReference>
<dbReference type="InterPro" id="IPR046336">
    <property type="entry name" value="Lon_prtase_N_sf"/>
</dbReference>
<keyword evidence="8 9" id="KW-0346">Stress response</keyword>
<comment type="induction">
    <text evidence="9">By heat shock.</text>
</comment>
<comment type="subunit">
    <text evidence="9 10">Homohexamer. Organized in a ring with a central cavity.</text>
</comment>
<evidence type="ECO:0000259" key="15">
    <source>
        <dbReference type="PROSITE" id="PS51786"/>
    </source>
</evidence>
<dbReference type="FunFam" id="3.40.50.300:FF:000382">
    <property type="entry name" value="Lon protease homolog 2, peroxisomal"/>
    <property type="match status" value="1"/>
</dbReference>
<dbReference type="Pfam" id="PF00004">
    <property type="entry name" value="AAA"/>
    <property type="match status" value="1"/>
</dbReference>
<dbReference type="EMBL" id="JACOOR010000002">
    <property type="protein sequence ID" value="MBC5658691.1"/>
    <property type="molecule type" value="Genomic_DNA"/>
</dbReference>
<dbReference type="SMART" id="SM00382">
    <property type="entry name" value="AAA"/>
    <property type="match status" value="1"/>
</dbReference>
<dbReference type="SUPFAM" id="SSF52540">
    <property type="entry name" value="P-loop containing nucleoside triphosphate hydrolases"/>
    <property type="match status" value="1"/>
</dbReference>
<protein>
    <recommendedName>
        <fullName evidence="9 10">Lon protease</fullName>
        <ecNumber evidence="9 10">3.4.21.53</ecNumber>
    </recommendedName>
    <alternativeName>
        <fullName evidence="9">ATP-dependent protease La</fullName>
    </alternativeName>
</protein>
<evidence type="ECO:0000256" key="10">
    <source>
        <dbReference type="PIRNR" id="PIRNR001174"/>
    </source>
</evidence>
<evidence type="ECO:0000256" key="6">
    <source>
        <dbReference type="ARBA" id="ARBA00022825"/>
    </source>
</evidence>
<dbReference type="GO" id="GO:0004252">
    <property type="term" value="F:serine-type endopeptidase activity"/>
    <property type="evidence" value="ECO:0007669"/>
    <property type="project" value="UniProtKB-UniRule"/>
</dbReference>
<dbReference type="SMART" id="SM00464">
    <property type="entry name" value="LON"/>
    <property type="match status" value="1"/>
</dbReference>
<evidence type="ECO:0000313" key="18">
    <source>
        <dbReference type="Proteomes" id="UP000649345"/>
    </source>
</evidence>
<dbReference type="GO" id="GO:0004176">
    <property type="term" value="F:ATP-dependent peptidase activity"/>
    <property type="evidence" value="ECO:0007669"/>
    <property type="project" value="UniProtKB-UniRule"/>
</dbReference>
<evidence type="ECO:0000256" key="7">
    <source>
        <dbReference type="ARBA" id="ARBA00022840"/>
    </source>
</evidence>
<evidence type="ECO:0000256" key="13">
    <source>
        <dbReference type="PROSITE-ProRule" id="PRU01122"/>
    </source>
</evidence>
<dbReference type="Pfam" id="PF22667">
    <property type="entry name" value="Lon_lid"/>
    <property type="match status" value="1"/>
</dbReference>
<evidence type="ECO:0000256" key="2">
    <source>
        <dbReference type="ARBA" id="ARBA00022490"/>
    </source>
</evidence>
<keyword evidence="4 9" id="KW-0547">Nucleotide-binding</keyword>
<dbReference type="InterPro" id="IPR027417">
    <property type="entry name" value="P-loop_NTPase"/>
</dbReference>
<dbReference type="Pfam" id="PF02190">
    <property type="entry name" value="LON_substr_bdg"/>
    <property type="match status" value="1"/>
</dbReference>
<evidence type="ECO:0000256" key="9">
    <source>
        <dbReference type="HAMAP-Rule" id="MF_01973"/>
    </source>
</evidence>
<keyword evidence="18" id="KW-1185">Reference proteome</keyword>
<dbReference type="PRINTS" id="PR00830">
    <property type="entry name" value="ENDOLAPTASE"/>
</dbReference>
<dbReference type="Gene3D" id="3.30.230.10">
    <property type="match status" value="1"/>
</dbReference>
<evidence type="ECO:0000256" key="14">
    <source>
        <dbReference type="RuleBase" id="RU000591"/>
    </source>
</evidence>
<dbReference type="Gene3D" id="3.40.50.300">
    <property type="entry name" value="P-loop containing nucleotide triphosphate hydrolases"/>
    <property type="match status" value="1"/>
</dbReference>
<keyword evidence="5 9" id="KW-0378">Hydrolase</keyword>
<dbReference type="GO" id="GO:0043565">
    <property type="term" value="F:sequence-specific DNA binding"/>
    <property type="evidence" value="ECO:0007669"/>
    <property type="project" value="UniProtKB-UniRule"/>
</dbReference>
<dbReference type="NCBIfam" id="TIGR00763">
    <property type="entry name" value="lon"/>
    <property type="match status" value="1"/>
</dbReference>
<dbReference type="Gene3D" id="1.20.5.5270">
    <property type="match status" value="1"/>
</dbReference>
<dbReference type="AlphaFoldDB" id="A0A923RLU2"/>
<dbReference type="InterPro" id="IPR008269">
    <property type="entry name" value="Lon_proteolytic"/>
</dbReference>
<accession>A0A923RLU2</accession>
<dbReference type="Pfam" id="PF05362">
    <property type="entry name" value="Lon_C"/>
    <property type="match status" value="1"/>
</dbReference>
<dbReference type="Gene3D" id="1.10.8.60">
    <property type="match status" value="1"/>
</dbReference>